<protein>
    <submittedName>
        <fullName evidence="4">Uncharacterized protein LOC107414189</fullName>
    </submittedName>
</protein>
<dbReference type="Gene3D" id="3.30.420.10">
    <property type="entry name" value="Ribonuclease H-like superfamily/Ribonuclease H"/>
    <property type="match status" value="1"/>
</dbReference>
<dbReference type="Pfam" id="PF13456">
    <property type="entry name" value="RVT_3"/>
    <property type="match status" value="1"/>
</dbReference>
<evidence type="ECO:0000313" key="3">
    <source>
        <dbReference type="Proteomes" id="UP001652623"/>
    </source>
</evidence>
<name>A0ABM3I850_ZIZJJ</name>
<gene>
    <name evidence="4" type="primary">LOC107414189</name>
</gene>
<keyword evidence="3" id="KW-1185">Reference proteome</keyword>
<dbReference type="InterPro" id="IPR026960">
    <property type="entry name" value="RVT-Znf"/>
</dbReference>
<reference evidence="4" key="1">
    <citation type="submission" date="2025-08" db="UniProtKB">
        <authorList>
            <consortium name="RefSeq"/>
        </authorList>
    </citation>
    <scope>IDENTIFICATION</scope>
    <source>
        <tissue evidence="4">Seedling</tissue>
    </source>
</reference>
<dbReference type="RefSeq" id="XP_048322902.2">
    <property type="nucleotide sequence ID" value="XM_048466945.2"/>
</dbReference>
<dbReference type="GeneID" id="107414189"/>
<evidence type="ECO:0000313" key="4">
    <source>
        <dbReference type="RefSeq" id="XP_048322902.2"/>
    </source>
</evidence>
<proteinExistence type="predicted"/>
<feature type="domain" description="Reverse transcriptase zinc-binding" evidence="2">
    <location>
        <begin position="49"/>
        <end position="132"/>
    </location>
</feature>
<dbReference type="Proteomes" id="UP001652623">
    <property type="component" value="Chromosome 8"/>
</dbReference>
<dbReference type="InterPro" id="IPR012337">
    <property type="entry name" value="RNaseH-like_sf"/>
</dbReference>
<dbReference type="InterPro" id="IPR002156">
    <property type="entry name" value="RNaseH_domain"/>
</dbReference>
<dbReference type="InterPro" id="IPR036397">
    <property type="entry name" value="RNaseH_sf"/>
</dbReference>
<sequence length="401" mass="45585">MVPNDLTWDEVKLHDLCEQETREAIWRIKIYGADIEDKLFWTSTSNGVFSVKSCYNILSNNGETCDSIWKEIWTAKIHERLKMFLWRLAADVLSTKDLLFERIGKGDPSCSFCGSSKETPSHLFLECPVARAVAFGSKWGLRLDSIPLRNMQEMVRWCVNPPHQMYSNLGGKDFTFLLFTTFLSIIWELRNDKVFQDKSSIALATARWESLFEECKFVALVQDYLPQPSRKAFWHPPQNGRICINTDAACTSDKAAIALIAMDYKGIIKHLAAEPIPPVRTDIAELQAIEWAASFVEESDWKDVDWLCDARSVVDQLNNSSDPCKLESWSLVKKPRDKMKANNWTISWTPRQANKSADLAAKAALKDNFSFLCSNANFCNWPATVLAQILSEELAAICYLG</sequence>
<dbReference type="SUPFAM" id="SSF53098">
    <property type="entry name" value="Ribonuclease H-like"/>
    <property type="match status" value="1"/>
</dbReference>
<dbReference type="InterPro" id="IPR052929">
    <property type="entry name" value="RNase_H-like_EbsB-rel"/>
</dbReference>
<organism evidence="3 4">
    <name type="scientific">Ziziphus jujuba</name>
    <name type="common">Chinese jujube</name>
    <name type="synonym">Ziziphus sativa</name>
    <dbReference type="NCBI Taxonomy" id="326968"/>
    <lineage>
        <taxon>Eukaryota</taxon>
        <taxon>Viridiplantae</taxon>
        <taxon>Streptophyta</taxon>
        <taxon>Embryophyta</taxon>
        <taxon>Tracheophyta</taxon>
        <taxon>Spermatophyta</taxon>
        <taxon>Magnoliopsida</taxon>
        <taxon>eudicotyledons</taxon>
        <taxon>Gunneridae</taxon>
        <taxon>Pentapetalae</taxon>
        <taxon>rosids</taxon>
        <taxon>fabids</taxon>
        <taxon>Rosales</taxon>
        <taxon>Rhamnaceae</taxon>
        <taxon>Paliureae</taxon>
        <taxon>Ziziphus</taxon>
    </lineage>
</organism>
<dbReference type="Pfam" id="PF13966">
    <property type="entry name" value="zf-RVT"/>
    <property type="match status" value="1"/>
</dbReference>
<evidence type="ECO:0000259" key="1">
    <source>
        <dbReference type="Pfam" id="PF13456"/>
    </source>
</evidence>
<dbReference type="PANTHER" id="PTHR47074">
    <property type="entry name" value="BNAC02G40300D PROTEIN"/>
    <property type="match status" value="1"/>
</dbReference>
<feature type="domain" description="RNase H type-1" evidence="1">
    <location>
        <begin position="245"/>
        <end position="364"/>
    </location>
</feature>
<dbReference type="PANTHER" id="PTHR47074:SF11">
    <property type="entry name" value="REVERSE TRANSCRIPTASE-LIKE PROTEIN"/>
    <property type="match status" value="1"/>
</dbReference>
<accession>A0ABM3I850</accession>
<evidence type="ECO:0000259" key="2">
    <source>
        <dbReference type="Pfam" id="PF13966"/>
    </source>
</evidence>